<accession>A0AAW8AR59</accession>
<dbReference type="PANTHER" id="PTHR39624">
    <property type="entry name" value="PROTEIN INVOLVED IN RIMO-MEDIATED BETA-METHYLTHIOLATION OF RIBOSOMAL PROTEIN S12 YCAO"/>
    <property type="match status" value="1"/>
</dbReference>
<comment type="caution">
    <text evidence="1">The sequence shown here is derived from an EMBL/GenBank/DDBJ whole genome shotgun (WGS) entry which is preliminary data.</text>
</comment>
<dbReference type="PANTHER" id="PTHR39624:SF2">
    <property type="entry name" value="OSMC-LIKE PROTEIN"/>
    <property type="match status" value="1"/>
</dbReference>
<organism evidence="1 2">
    <name type="scientific">Klebsiella pneumoniae</name>
    <dbReference type="NCBI Taxonomy" id="573"/>
    <lineage>
        <taxon>Bacteria</taxon>
        <taxon>Pseudomonadati</taxon>
        <taxon>Pseudomonadota</taxon>
        <taxon>Gammaproteobacteria</taxon>
        <taxon>Enterobacterales</taxon>
        <taxon>Enterobacteriaceae</taxon>
        <taxon>Klebsiella/Raoultella group</taxon>
        <taxon>Klebsiella</taxon>
        <taxon>Klebsiella pneumoniae complex</taxon>
    </lineage>
</organism>
<gene>
    <name evidence="1" type="ORF">Q6294_32600</name>
</gene>
<dbReference type="Proteomes" id="UP001244490">
    <property type="component" value="Unassembled WGS sequence"/>
</dbReference>
<evidence type="ECO:0000313" key="2">
    <source>
        <dbReference type="Proteomes" id="UP001244490"/>
    </source>
</evidence>
<name>A0AAW8AR59_KLEPN</name>
<protein>
    <recommendedName>
        <fullName evidence="3">OsmC family peroxiredoxin</fullName>
    </recommendedName>
</protein>
<proteinExistence type="predicted"/>
<evidence type="ECO:0000313" key="1">
    <source>
        <dbReference type="EMBL" id="MDP0971683.1"/>
    </source>
</evidence>
<evidence type="ECO:0008006" key="3">
    <source>
        <dbReference type="Google" id="ProtNLM"/>
    </source>
</evidence>
<feature type="non-terminal residue" evidence="1">
    <location>
        <position position="1"/>
    </location>
</feature>
<sequence length="82" mass="8445">AIIAAWVEPYLPPVPASEAPAEGCVRVTSTDAKFTTIVESSGHSFLADEPLKVGGTDLGPTPYDLLLSALGTCTAMTIKLVA</sequence>
<dbReference type="SUPFAM" id="SSF82784">
    <property type="entry name" value="OsmC-like"/>
    <property type="match status" value="1"/>
</dbReference>
<dbReference type="AlphaFoldDB" id="A0AAW8AR59"/>
<dbReference type="Gene3D" id="3.30.300.20">
    <property type="match status" value="1"/>
</dbReference>
<dbReference type="EMBL" id="JAUUIA010001088">
    <property type="protein sequence ID" value="MDP0971683.1"/>
    <property type="molecule type" value="Genomic_DNA"/>
</dbReference>
<dbReference type="InterPro" id="IPR015946">
    <property type="entry name" value="KH_dom-like_a/b"/>
</dbReference>
<feature type="non-terminal residue" evidence="1">
    <location>
        <position position="82"/>
    </location>
</feature>
<reference evidence="1" key="1">
    <citation type="submission" date="2023-07" db="EMBL/GenBank/DDBJ databases">
        <authorList>
            <person name="Peng Z."/>
        </authorList>
    </citation>
    <scope>NUCLEOTIDE SEQUENCE</scope>
    <source>
        <strain evidence="1">KP219</strain>
    </source>
</reference>
<dbReference type="InterPro" id="IPR036102">
    <property type="entry name" value="OsmC/Ohrsf"/>
</dbReference>